<dbReference type="Gene3D" id="2.30.42.10">
    <property type="match status" value="1"/>
</dbReference>
<name>A0A1F5CAU2_9BACT</name>
<evidence type="ECO:0000313" key="5">
    <source>
        <dbReference type="EMBL" id="OGD39971.1"/>
    </source>
</evidence>
<keyword evidence="1" id="KW-0645">Protease</keyword>
<keyword evidence="2" id="KW-0378">Hydrolase</keyword>
<dbReference type="Pfam" id="PF13180">
    <property type="entry name" value="PDZ_2"/>
    <property type="match status" value="1"/>
</dbReference>
<dbReference type="SUPFAM" id="SSF50494">
    <property type="entry name" value="Trypsin-like serine proteases"/>
    <property type="match status" value="1"/>
</dbReference>
<evidence type="ECO:0000313" key="6">
    <source>
        <dbReference type="Proteomes" id="UP000177197"/>
    </source>
</evidence>
<accession>A0A1F5CAU2</accession>
<dbReference type="InterPro" id="IPR036034">
    <property type="entry name" value="PDZ_sf"/>
</dbReference>
<dbReference type="EMBL" id="MEYV01000015">
    <property type="protein sequence ID" value="OGD39971.1"/>
    <property type="molecule type" value="Genomic_DNA"/>
</dbReference>
<dbReference type="Pfam" id="PF13365">
    <property type="entry name" value="Trypsin_2"/>
    <property type="match status" value="1"/>
</dbReference>
<comment type="caution">
    <text evidence="5">The sequence shown here is derived from an EMBL/GenBank/DDBJ whole genome shotgun (WGS) entry which is preliminary data.</text>
</comment>
<evidence type="ECO:0000256" key="3">
    <source>
        <dbReference type="SAM" id="SignalP"/>
    </source>
</evidence>
<dbReference type="GO" id="GO:0004252">
    <property type="term" value="F:serine-type endopeptidase activity"/>
    <property type="evidence" value="ECO:0007669"/>
    <property type="project" value="InterPro"/>
</dbReference>
<evidence type="ECO:0000259" key="4">
    <source>
        <dbReference type="PROSITE" id="PS50106"/>
    </source>
</evidence>
<feature type="domain" description="PDZ" evidence="4">
    <location>
        <begin position="283"/>
        <end position="383"/>
    </location>
</feature>
<feature type="chain" id="PRO_5009518192" description="PDZ domain-containing protein" evidence="3">
    <location>
        <begin position="23"/>
        <end position="399"/>
    </location>
</feature>
<dbReference type="PROSITE" id="PS50106">
    <property type="entry name" value="PDZ"/>
    <property type="match status" value="1"/>
</dbReference>
<sequence length="399" mass="42734">MKRPSVFCAVIVFLLSVSTASALETTAIYKQTQDYLVTIITMAKPTISYSEYKSIKKEWEEFVKKLDKSKDDVAKMKNQLRKIDPDYIFPLDFFEDIAKNTPKFEELWPYPGAKAASGAGFFINHSGMVTTNHHVIAMPGSTVRVLFKGKYYSAKVVGKDAFSDLAILRAEGIDPAKYTPVALGDSDALAVGQRVVIAGNPRGLLGSLSEGIVSGLNRSLGALGPGASWPGMIQTDASVDQGNSGGPMIDKNTGNVVGVVNATIQSFGFAVPVNALKRFVKNVLLFGKARWGMLGADISDVPVSGIAKEIAREEYGLPEVTVDHGALVRKVRENSPAQKAGLKDGDVIVKVGGQPVNGSSALILAVAMSEPGARGKITVVRGDKEMVLTIVWGERPDNF</sequence>
<evidence type="ECO:0000256" key="1">
    <source>
        <dbReference type="ARBA" id="ARBA00022670"/>
    </source>
</evidence>
<gene>
    <name evidence="5" type="ORF">A3I30_02070</name>
</gene>
<dbReference type="InterPro" id="IPR001940">
    <property type="entry name" value="Peptidase_S1C"/>
</dbReference>
<dbReference type="Proteomes" id="UP000177197">
    <property type="component" value="Unassembled WGS sequence"/>
</dbReference>
<dbReference type="PRINTS" id="PR00834">
    <property type="entry name" value="PROTEASES2C"/>
</dbReference>
<dbReference type="GO" id="GO:0006508">
    <property type="term" value="P:proteolysis"/>
    <property type="evidence" value="ECO:0007669"/>
    <property type="project" value="UniProtKB-KW"/>
</dbReference>
<dbReference type="PANTHER" id="PTHR43343:SF3">
    <property type="entry name" value="PROTEASE DO-LIKE 8, CHLOROPLASTIC"/>
    <property type="match status" value="1"/>
</dbReference>
<evidence type="ECO:0000256" key="2">
    <source>
        <dbReference type="ARBA" id="ARBA00022801"/>
    </source>
</evidence>
<reference evidence="5 6" key="1">
    <citation type="journal article" date="2016" name="Nat. Commun.">
        <title>Thousands of microbial genomes shed light on interconnected biogeochemical processes in an aquifer system.</title>
        <authorList>
            <person name="Anantharaman K."/>
            <person name="Brown C.T."/>
            <person name="Hug L.A."/>
            <person name="Sharon I."/>
            <person name="Castelle C.J."/>
            <person name="Probst A.J."/>
            <person name="Thomas B.C."/>
            <person name="Singh A."/>
            <person name="Wilkins M.J."/>
            <person name="Karaoz U."/>
            <person name="Brodie E.L."/>
            <person name="Williams K.H."/>
            <person name="Hubbard S.S."/>
            <person name="Banfield J.F."/>
        </authorList>
    </citation>
    <scope>NUCLEOTIDE SEQUENCE [LARGE SCALE GENOMIC DNA]</scope>
</reference>
<organism evidence="5 6">
    <name type="scientific">Candidatus Azambacteria bacterium RIFCSPLOWO2_02_FULL_44_14</name>
    <dbReference type="NCBI Taxonomy" id="1797306"/>
    <lineage>
        <taxon>Bacteria</taxon>
        <taxon>Candidatus Azamiibacteriota</taxon>
    </lineage>
</organism>
<dbReference type="SMART" id="SM00228">
    <property type="entry name" value="PDZ"/>
    <property type="match status" value="1"/>
</dbReference>
<dbReference type="InterPro" id="IPR001478">
    <property type="entry name" value="PDZ"/>
</dbReference>
<feature type="signal peptide" evidence="3">
    <location>
        <begin position="1"/>
        <end position="22"/>
    </location>
</feature>
<dbReference type="SUPFAM" id="SSF50156">
    <property type="entry name" value="PDZ domain-like"/>
    <property type="match status" value="1"/>
</dbReference>
<dbReference type="Gene3D" id="2.40.10.120">
    <property type="match status" value="1"/>
</dbReference>
<protein>
    <recommendedName>
        <fullName evidence="4">PDZ domain-containing protein</fullName>
    </recommendedName>
</protein>
<keyword evidence="3" id="KW-0732">Signal</keyword>
<dbReference type="PANTHER" id="PTHR43343">
    <property type="entry name" value="PEPTIDASE S12"/>
    <property type="match status" value="1"/>
</dbReference>
<dbReference type="InterPro" id="IPR051201">
    <property type="entry name" value="Chloro_Bact_Ser_Proteases"/>
</dbReference>
<dbReference type="AlphaFoldDB" id="A0A1F5CAU2"/>
<dbReference type="InterPro" id="IPR009003">
    <property type="entry name" value="Peptidase_S1_PA"/>
</dbReference>
<proteinExistence type="predicted"/>